<comment type="caution">
    <text evidence="3">The sequence shown here is derived from an EMBL/GenBank/DDBJ whole genome shotgun (WGS) entry which is preliminary data.</text>
</comment>
<gene>
    <name evidence="2" type="ORF">XD40_0543</name>
    <name evidence="3" type="ORF">XD48_0228</name>
</gene>
<dbReference type="EMBL" id="LGEQ01000006">
    <property type="protein sequence ID" value="KUJ94299.1"/>
    <property type="molecule type" value="Genomic_DNA"/>
</dbReference>
<accession>A0A101E2F7</accession>
<evidence type="ECO:0000259" key="1">
    <source>
        <dbReference type="Pfam" id="PF00085"/>
    </source>
</evidence>
<evidence type="ECO:0000313" key="3">
    <source>
        <dbReference type="EMBL" id="KUK07574.1"/>
    </source>
</evidence>
<dbReference type="Proteomes" id="UP000054307">
    <property type="component" value="Unassembled WGS sequence"/>
</dbReference>
<name>A0A101E2F7_ARCFL</name>
<dbReference type="CDD" id="cd02947">
    <property type="entry name" value="TRX_family"/>
    <property type="match status" value="1"/>
</dbReference>
<dbReference type="Pfam" id="PF00085">
    <property type="entry name" value="Thioredoxin"/>
    <property type="match status" value="1"/>
</dbReference>
<dbReference type="InterPro" id="IPR036249">
    <property type="entry name" value="Thioredoxin-like_sf"/>
</dbReference>
<dbReference type="AlphaFoldDB" id="A0A101E2F7"/>
<feature type="domain" description="Thioredoxin" evidence="1">
    <location>
        <begin position="36"/>
        <end position="96"/>
    </location>
</feature>
<protein>
    <submittedName>
        <fullName evidence="3">Thioredoxin (Trx-1)</fullName>
    </submittedName>
</protein>
<evidence type="ECO:0000313" key="5">
    <source>
        <dbReference type="Proteomes" id="UP000054307"/>
    </source>
</evidence>
<dbReference type="SUPFAM" id="SSF52833">
    <property type="entry name" value="Thioredoxin-like"/>
    <property type="match status" value="1"/>
</dbReference>
<organism evidence="3 4">
    <name type="scientific">Archaeoglobus fulgidus</name>
    <dbReference type="NCBI Taxonomy" id="2234"/>
    <lineage>
        <taxon>Archaea</taxon>
        <taxon>Methanobacteriati</taxon>
        <taxon>Methanobacteriota</taxon>
        <taxon>Archaeoglobi</taxon>
        <taxon>Archaeoglobales</taxon>
        <taxon>Archaeoglobaceae</taxon>
        <taxon>Archaeoglobus</taxon>
    </lineage>
</organism>
<evidence type="ECO:0000313" key="4">
    <source>
        <dbReference type="Proteomes" id="UP000054015"/>
    </source>
</evidence>
<proteinExistence type="predicted"/>
<dbReference type="EMBL" id="LGEX01000003">
    <property type="protein sequence ID" value="KUK07574.1"/>
    <property type="molecule type" value="Genomic_DNA"/>
</dbReference>
<reference evidence="3" key="1">
    <citation type="journal article" date="2015" name="MBio">
        <title>Genome-resolved metagenomic analysis reveals roles for candidate phyla and other microbial community members in biogeochemical transformations in oil reservoirs.</title>
        <authorList>
            <person name="Hu P."/>
            <person name="Tom L."/>
            <person name="Singh A."/>
            <person name="Thomas B.C."/>
            <person name="Baker B.J."/>
            <person name="Piceno Y.M."/>
            <person name="Andersen G.L."/>
            <person name="Banfield J.F."/>
        </authorList>
    </citation>
    <scope>NUCLEOTIDE SEQUENCE [LARGE SCALE GENOMIC DNA]</scope>
    <source>
        <strain evidence="3">49_2300</strain>
        <strain evidence="2">49_95</strain>
    </source>
</reference>
<sequence>MLNKAAFYILAVFVGSAAAVVGSSLYQPPLPQDGEVFYFYSDYCHYCQQLKPYISDLMEKREIKLCNVASMDEECSSLASSLGIKYVPTMVVRADRDYTFVGFNEVMKAINQLGGVE</sequence>
<reference evidence="4 5" key="2">
    <citation type="journal article" date="2015" name="MBio">
        <title>Genome-Resolved Metagenomic Analysis Reveals Roles for Candidate Phyla and Other Microbial Community Members in Biogeochemical Transformations in Oil Reservoirs.</title>
        <authorList>
            <person name="Hu P."/>
            <person name="Tom L."/>
            <person name="Singh A."/>
            <person name="Thomas B.C."/>
            <person name="Baker B.J."/>
            <person name="Piceno Y.M."/>
            <person name="Andersen G.L."/>
            <person name="Banfield J.F."/>
        </authorList>
    </citation>
    <scope>NUCLEOTIDE SEQUENCE [LARGE SCALE GENOMIC DNA]</scope>
</reference>
<dbReference type="Gene3D" id="3.40.30.10">
    <property type="entry name" value="Glutaredoxin"/>
    <property type="match status" value="1"/>
</dbReference>
<dbReference type="InterPro" id="IPR013766">
    <property type="entry name" value="Thioredoxin_domain"/>
</dbReference>
<dbReference type="Proteomes" id="UP000054015">
    <property type="component" value="Unassembled WGS sequence"/>
</dbReference>
<dbReference type="PATRIC" id="fig|2234.6.peg.815"/>
<evidence type="ECO:0000313" key="2">
    <source>
        <dbReference type="EMBL" id="KUJ94299.1"/>
    </source>
</evidence>